<gene>
    <name evidence="1" type="primary">AlNc14C33G3036</name>
    <name evidence="1" type="ORF">ALNC14_035030</name>
</gene>
<protein>
    <submittedName>
        <fullName evidence="1">Uncharacterized protein AlNc14C33G3036</fullName>
    </submittedName>
</protein>
<reference evidence="1" key="2">
    <citation type="submission" date="2011-02" db="EMBL/GenBank/DDBJ databases">
        <authorList>
            <person name="MacLean D."/>
        </authorList>
    </citation>
    <scope>NUCLEOTIDE SEQUENCE</scope>
</reference>
<evidence type="ECO:0000313" key="1">
    <source>
        <dbReference type="EMBL" id="CCA17360.1"/>
    </source>
</evidence>
<reference evidence="1" key="1">
    <citation type="journal article" date="2011" name="PLoS Biol.">
        <title>Gene gain and loss during evolution of obligate parasitism in the white rust pathogen of Arabidopsis thaliana.</title>
        <authorList>
            <person name="Kemen E."/>
            <person name="Gardiner A."/>
            <person name="Schultz-Larsen T."/>
            <person name="Kemen A.C."/>
            <person name="Balmuth A.L."/>
            <person name="Robert-Seilaniantz A."/>
            <person name="Bailey K."/>
            <person name="Holub E."/>
            <person name="Studholme D.J."/>
            <person name="Maclean D."/>
            <person name="Jones J.D."/>
        </authorList>
    </citation>
    <scope>NUCLEOTIDE SEQUENCE</scope>
</reference>
<accession>F0W876</accession>
<dbReference type="HOGENOM" id="CLU_838055_0_0_1"/>
<dbReference type="AlphaFoldDB" id="F0W876"/>
<organism evidence="1">
    <name type="scientific">Albugo laibachii Nc14</name>
    <dbReference type="NCBI Taxonomy" id="890382"/>
    <lineage>
        <taxon>Eukaryota</taxon>
        <taxon>Sar</taxon>
        <taxon>Stramenopiles</taxon>
        <taxon>Oomycota</taxon>
        <taxon>Peronosporomycetes</taxon>
        <taxon>Albuginales</taxon>
        <taxon>Albuginaceae</taxon>
        <taxon>Albugo</taxon>
    </lineage>
</organism>
<dbReference type="EMBL" id="FR824078">
    <property type="protein sequence ID" value="CCA17360.1"/>
    <property type="molecule type" value="Genomic_DNA"/>
</dbReference>
<name>F0W876_9STRA</name>
<proteinExistence type="predicted"/>
<sequence length="322" mass="36400">MRPHYGVLALVVFVTSIKNEDNRKALLEDAAIKLKHSLQQQMGLVKEIKMNYKFIKAEGYHIGILMDPCRQHAANCCVDSFGDSAYLSSTAISEKTMSLLDEAGNSIDVSISRVSDRATIFDPDCYVDDDGLTPYRLIKKHILGKGLVVRRSYDNDSLCIGRLAALTPVEGVQFPPCWDWNASVDARKPCRFVDGRVKQHCIAVGYTQTAHIPQCFGAFALRNDCGTFLELHLADDELVLSQTRLLSEYTSGFRTTTIPLHHRGNPYRIVCNGSYEIWWVLRRKNNAIVYKKKPFLIISPVCDFNRISNEYEKYHTLVSVSV</sequence>